<dbReference type="PANTHER" id="PTHR32552:SF89">
    <property type="entry name" value="CATECHOLATE SIDEROPHORE RECEPTOR FIU"/>
    <property type="match status" value="1"/>
</dbReference>
<organism evidence="20 21">
    <name type="scientific">Sphaerotilus uruguayifluvii</name>
    <dbReference type="NCBI Taxonomy" id="2735897"/>
    <lineage>
        <taxon>Bacteria</taxon>
        <taxon>Pseudomonadati</taxon>
        <taxon>Pseudomonadota</taxon>
        <taxon>Betaproteobacteria</taxon>
        <taxon>Burkholderiales</taxon>
        <taxon>Sphaerotilaceae</taxon>
        <taxon>Sphaerotilus</taxon>
    </lineage>
</organism>
<keyword evidence="8" id="KW-0408">Iron</keyword>
<dbReference type="InterPro" id="IPR012910">
    <property type="entry name" value="Plug_dom"/>
</dbReference>
<reference evidence="20 21" key="1">
    <citation type="submission" date="2020-05" db="EMBL/GenBank/DDBJ databases">
        <title>Genomic Encyclopedia of Type Strains, Phase IV (KMG-V): Genome sequencing to study the core and pangenomes of soil and plant-associated prokaryotes.</title>
        <authorList>
            <person name="Whitman W."/>
        </authorList>
    </citation>
    <scope>NUCLEOTIDE SEQUENCE [LARGE SCALE GENOMIC DNA]</scope>
    <source>
        <strain evidence="20 21">C29</strain>
    </source>
</reference>
<keyword evidence="5" id="KW-0410">Iron transport</keyword>
<evidence type="ECO:0000256" key="5">
    <source>
        <dbReference type="ARBA" id="ARBA00022496"/>
    </source>
</evidence>
<dbReference type="RefSeq" id="WP_173804550.1">
    <property type="nucleotide sequence ID" value="NZ_JABSNM010000004.1"/>
</dbReference>
<keyword evidence="4 14" id="KW-1134">Transmembrane beta strand</keyword>
<keyword evidence="11 14" id="KW-0472">Membrane</keyword>
<comment type="subcellular location">
    <subcellularLocation>
        <location evidence="1 14">Cell outer membrane</location>
        <topology evidence="1 14">Multi-pass membrane protein</topology>
    </subcellularLocation>
</comment>
<dbReference type="Pfam" id="PF00593">
    <property type="entry name" value="TonB_dep_Rec_b-barrel"/>
    <property type="match status" value="1"/>
</dbReference>
<evidence type="ECO:0000256" key="1">
    <source>
        <dbReference type="ARBA" id="ARBA00004571"/>
    </source>
</evidence>
<evidence type="ECO:0000256" key="4">
    <source>
        <dbReference type="ARBA" id="ARBA00022452"/>
    </source>
</evidence>
<dbReference type="PANTHER" id="PTHR32552">
    <property type="entry name" value="FERRICHROME IRON RECEPTOR-RELATED"/>
    <property type="match status" value="1"/>
</dbReference>
<dbReference type="Proteomes" id="UP001516061">
    <property type="component" value="Unassembled WGS sequence"/>
</dbReference>
<evidence type="ECO:0000256" key="12">
    <source>
        <dbReference type="ARBA" id="ARBA00023170"/>
    </source>
</evidence>
<dbReference type="EMBL" id="JABSNM010000004">
    <property type="protein sequence ID" value="NRT55584.1"/>
    <property type="molecule type" value="Genomic_DNA"/>
</dbReference>
<evidence type="ECO:0000256" key="15">
    <source>
        <dbReference type="RuleBase" id="RU003357"/>
    </source>
</evidence>
<evidence type="ECO:0000259" key="19">
    <source>
        <dbReference type="Pfam" id="PF07715"/>
    </source>
</evidence>
<sequence length="739" mass="78916">MIRSRASRRCPTPSSPASHSRPHALLALSPLALALLAALPAPASAQAAASSQAELDAVVVTGSTRERRLQDVPYAITAVGEAALRDSGPMINLSESMARVPGLVVANRNNYAQDLQISSRGFGARAGFGVRGLRLYADGIPATMPDGQGQVAHFDLAGAERVEVLRGPFSALYGNASGGVIALFSKPVRERQFEVGLDAGSAGLRQARVGFAAPLGEGLDLSGNVSDLSIDGFRPHSGADRRLANLRLGWQDGADRVTVALSDQVQSADDPLGLTRAQVEADPDQTAAVALQYDTRKSIRQTQLGTAWTHRFDGSAGALKQTRVAAYAGTRAVTQYQAIAPATQAAARHGGGLVDFDRGYDGLDARAQWQWQALDLTAGASLERQKDARRGYNNYTGTAAAPTALGVQGTLRRDETDRADTREAYAQAEWTLAPDWLASLGVRGGRVRMDVDDHYLSNGDDSGELAYHYVNPVAGLRWRASEAWTLHAAVARGHESPTLGELAYRPDGGAGFNTDLKAQSSRQIELGAKWRVPGLTLDATLFRIDTDDEIGVATNSGGRSSFRNVGRTQRWGAELGSRWNVRPGLRAQMALTVLHARYADGFVTCTGVPCTLTATTNTATVPAGNRIAGTQPASAFAELAWIAPWSADGELGLEWRAQGRTAVNDLNSDFAGGHALFNLRYSHRWTVDADGTLELLARIDNVADRRVVGSVIVNDANGRYFEPAAGRTGLVSLRYQRRF</sequence>
<feature type="compositionally biased region" description="Low complexity" evidence="16">
    <location>
        <begin position="11"/>
        <end position="21"/>
    </location>
</feature>
<evidence type="ECO:0000256" key="11">
    <source>
        <dbReference type="ARBA" id="ARBA00023136"/>
    </source>
</evidence>
<evidence type="ECO:0000256" key="9">
    <source>
        <dbReference type="ARBA" id="ARBA00023065"/>
    </source>
</evidence>
<keyword evidence="9" id="KW-0406">Ion transport</keyword>
<evidence type="ECO:0000256" key="13">
    <source>
        <dbReference type="ARBA" id="ARBA00023237"/>
    </source>
</evidence>
<evidence type="ECO:0000256" key="2">
    <source>
        <dbReference type="ARBA" id="ARBA00009810"/>
    </source>
</evidence>
<evidence type="ECO:0000256" key="14">
    <source>
        <dbReference type="PROSITE-ProRule" id="PRU01360"/>
    </source>
</evidence>
<dbReference type="Pfam" id="PF07715">
    <property type="entry name" value="Plug"/>
    <property type="match status" value="1"/>
</dbReference>
<gene>
    <name evidence="20" type="ORF">HNQ01_001296</name>
</gene>
<keyword evidence="13 14" id="KW-0998">Cell outer membrane</keyword>
<dbReference type="InterPro" id="IPR000531">
    <property type="entry name" value="Beta-barrel_TonB"/>
</dbReference>
<evidence type="ECO:0000256" key="3">
    <source>
        <dbReference type="ARBA" id="ARBA00022448"/>
    </source>
</evidence>
<dbReference type="InterPro" id="IPR036942">
    <property type="entry name" value="Beta-barrel_TonB_sf"/>
</dbReference>
<evidence type="ECO:0000313" key="20">
    <source>
        <dbReference type="EMBL" id="NRT55584.1"/>
    </source>
</evidence>
<comment type="caution">
    <text evidence="20">The sequence shown here is derived from an EMBL/GenBank/DDBJ whole genome shotgun (WGS) entry which is preliminary data.</text>
</comment>
<dbReference type="InterPro" id="IPR039426">
    <property type="entry name" value="TonB-dep_rcpt-like"/>
</dbReference>
<dbReference type="Gene3D" id="2.40.170.20">
    <property type="entry name" value="TonB-dependent receptor, beta-barrel domain"/>
    <property type="match status" value="1"/>
</dbReference>
<dbReference type="Gene3D" id="2.170.130.10">
    <property type="entry name" value="TonB-dependent receptor, plug domain"/>
    <property type="match status" value="1"/>
</dbReference>
<keyword evidence="10 15" id="KW-0798">TonB box</keyword>
<accession>A0ABX2G2D8</accession>
<evidence type="ECO:0000256" key="10">
    <source>
        <dbReference type="ARBA" id="ARBA00023077"/>
    </source>
</evidence>
<feature type="region of interest" description="Disordered" evidence="16">
    <location>
        <begin position="1"/>
        <end position="21"/>
    </location>
</feature>
<keyword evidence="6 14" id="KW-0812">Transmembrane</keyword>
<evidence type="ECO:0000256" key="7">
    <source>
        <dbReference type="ARBA" id="ARBA00022729"/>
    </source>
</evidence>
<comment type="similarity">
    <text evidence="2 14 15">Belongs to the TonB-dependent receptor family.</text>
</comment>
<evidence type="ECO:0000256" key="17">
    <source>
        <dbReference type="SAM" id="SignalP"/>
    </source>
</evidence>
<dbReference type="PROSITE" id="PS52016">
    <property type="entry name" value="TONB_DEPENDENT_REC_3"/>
    <property type="match status" value="1"/>
</dbReference>
<feature type="domain" description="TonB-dependent receptor plug" evidence="19">
    <location>
        <begin position="69"/>
        <end position="180"/>
    </location>
</feature>
<keyword evidence="7 17" id="KW-0732">Signal</keyword>
<feature type="signal peptide" evidence="17">
    <location>
        <begin position="1"/>
        <end position="45"/>
    </location>
</feature>
<evidence type="ECO:0000256" key="8">
    <source>
        <dbReference type="ARBA" id="ARBA00023004"/>
    </source>
</evidence>
<feature type="domain" description="TonB-dependent receptor-like beta-barrel" evidence="18">
    <location>
        <begin position="249"/>
        <end position="702"/>
    </location>
</feature>
<proteinExistence type="inferred from homology"/>
<keyword evidence="12 20" id="KW-0675">Receptor</keyword>
<dbReference type="InterPro" id="IPR037066">
    <property type="entry name" value="Plug_dom_sf"/>
</dbReference>
<evidence type="ECO:0000313" key="21">
    <source>
        <dbReference type="Proteomes" id="UP001516061"/>
    </source>
</evidence>
<keyword evidence="3 14" id="KW-0813">Transport</keyword>
<evidence type="ECO:0000256" key="6">
    <source>
        <dbReference type="ARBA" id="ARBA00022692"/>
    </source>
</evidence>
<keyword evidence="21" id="KW-1185">Reference proteome</keyword>
<name>A0ABX2G2D8_9BURK</name>
<feature type="chain" id="PRO_5045893361" evidence="17">
    <location>
        <begin position="46"/>
        <end position="739"/>
    </location>
</feature>
<protein>
    <submittedName>
        <fullName evidence="20">Iron complex outermembrane receptor protein</fullName>
    </submittedName>
</protein>
<dbReference type="SUPFAM" id="SSF56935">
    <property type="entry name" value="Porins"/>
    <property type="match status" value="1"/>
</dbReference>
<evidence type="ECO:0000259" key="18">
    <source>
        <dbReference type="Pfam" id="PF00593"/>
    </source>
</evidence>
<evidence type="ECO:0000256" key="16">
    <source>
        <dbReference type="SAM" id="MobiDB-lite"/>
    </source>
</evidence>